<evidence type="ECO:0000256" key="3">
    <source>
        <dbReference type="ARBA" id="ARBA00010895"/>
    </source>
</evidence>
<gene>
    <name evidence="7" type="ORF">M406DRAFT_243234</name>
</gene>
<dbReference type="GeneID" id="63833331"/>
<comment type="similarity">
    <text evidence="3">Belongs to the RRG9 family.</text>
</comment>
<dbReference type="PANTHER" id="PTHR13475">
    <property type="entry name" value="NEUGRIN"/>
    <property type="match status" value="1"/>
</dbReference>
<evidence type="ECO:0000256" key="2">
    <source>
        <dbReference type="ARBA" id="ARBA00004173"/>
    </source>
</evidence>
<dbReference type="PANTHER" id="PTHR13475:SF3">
    <property type="entry name" value="NEUGRIN"/>
    <property type="match status" value="1"/>
</dbReference>
<accession>A0A9P5CNW9</accession>
<dbReference type="Pfam" id="PF06413">
    <property type="entry name" value="Neugrin"/>
    <property type="match status" value="1"/>
</dbReference>
<evidence type="ECO:0000256" key="1">
    <source>
        <dbReference type="ARBA" id="ARBA00003548"/>
    </source>
</evidence>
<comment type="subcellular location">
    <subcellularLocation>
        <location evidence="2">Mitochondrion</location>
    </subcellularLocation>
</comment>
<feature type="region of interest" description="Disordered" evidence="6">
    <location>
        <begin position="119"/>
        <end position="139"/>
    </location>
</feature>
<evidence type="ECO:0000256" key="6">
    <source>
        <dbReference type="SAM" id="MobiDB-lite"/>
    </source>
</evidence>
<sequence length="139" mass="16389">RLQDRPLWAIQKDALKKKFPEGWAPRKKLSPDALSGIRALHQQFPDMYTTETLANKFEVSPEAIRRILRAKWEPSAEEEEDRQRRWYNRGVAVWDRYAALGKKPPKKWRDAGIALRPWGGLKSWDREPRTSDRDYSGED</sequence>
<comment type="function">
    <text evidence="1">Required for respiratory activity and maintenance and expression of the mitochondrial genome.</text>
</comment>
<evidence type="ECO:0000313" key="8">
    <source>
        <dbReference type="Proteomes" id="UP000803844"/>
    </source>
</evidence>
<keyword evidence="5" id="KW-0809">Transit peptide</keyword>
<keyword evidence="8" id="KW-1185">Reference proteome</keyword>
<dbReference type="InterPro" id="IPR010487">
    <property type="entry name" value="NGRN/Rrg9"/>
</dbReference>
<evidence type="ECO:0000256" key="4">
    <source>
        <dbReference type="ARBA" id="ARBA00013566"/>
    </source>
</evidence>
<proteinExistence type="inferred from homology"/>
<protein>
    <recommendedName>
        <fullName evidence="4">Required for respiratory growth protein 9, mitochondrial</fullName>
    </recommendedName>
</protein>
<name>A0A9P5CNW9_CRYP1</name>
<dbReference type="Proteomes" id="UP000803844">
    <property type="component" value="Unassembled WGS sequence"/>
</dbReference>
<dbReference type="RefSeq" id="XP_040776865.1">
    <property type="nucleotide sequence ID" value="XM_040916202.1"/>
</dbReference>
<evidence type="ECO:0000313" key="7">
    <source>
        <dbReference type="EMBL" id="KAF3765904.1"/>
    </source>
</evidence>
<feature type="compositionally biased region" description="Basic and acidic residues" evidence="6">
    <location>
        <begin position="123"/>
        <end position="139"/>
    </location>
</feature>
<organism evidence="7 8">
    <name type="scientific">Cryphonectria parasitica (strain ATCC 38755 / EP155)</name>
    <dbReference type="NCBI Taxonomy" id="660469"/>
    <lineage>
        <taxon>Eukaryota</taxon>
        <taxon>Fungi</taxon>
        <taxon>Dikarya</taxon>
        <taxon>Ascomycota</taxon>
        <taxon>Pezizomycotina</taxon>
        <taxon>Sordariomycetes</taxon>
        <taxon>Sordariomycetidae</taxon>
        <taxon>Diaporthales</taxon>
        <taxon>Cryphonectriaceae</taxon>
        <taxon>Cryphonectria-Endothia species complex</taxon>
        <taxon>Cryphonectria</taxon>
    </lineage>
</organism>
<dbReference type="GO" id="GO:0005739">
    <property type="term" value="C:mitochondrion"/>
    <property type="evidence" value="ECO:0007669"/>
    <property type="project" value="UniProtKB-SubCell"/>
</dbReference>
<dbReference type="AlphaFoldDB" id="A0A9P5CNW9"/>
<dbReference type="EMBL" id="MU032347">
    <property type="protein sequence ID" value="KAF3765904.1"/>
    <property type="molecule type" value="Genomic_DNA"/>
</dbReference>
<evidence type="ECO:0000256" key="5">
    <source>
        <dbReference type="ARBA" id="ARBA00022946"/>
    </source>
</evidence>
<comment type="caution">
    <text evidence="7">The sequence shown here is derived from an EMBL/GenBank/DDBJ whole genome shotgun (WGS) entry which is preliminary data.</text>
</comment>
<dbReference type="OrthoDB" id="5578174at2759"/>
<reference evidence="7" key="1">
    <citation type="journal article" date="2020" name="Phytopathology">
        <title>Genome sequence of the chestnut blight fungus Cryphonectria parasitica EP155: A fundamental resource for an archetypical invasive plant pathogen.</title>
        <authorList>
            <person name="Crouch J.A."/>
            <person name="Dawe A."/>
            <person name="Aerts A."/>
            <person name="Barry K."/>
            <person name="Churchill A.C.L."/>
            <person name="Grimwood J."/>
            <person name="Hillman B."/>
            <person name="Milgroom M.G."/>
            <person name="Pangilinan J."/>
            <person name="Smith M."/>
            <person name="Salamov A."/>
            <person name="Schmutz J."/>
            <person name="Yadav J."/>
            <person name="Grigoriev I.V."/>
            <person name="Nuss D."/>
        </authorList>
    </citation>
    <scope>NUCLEOTIDE SEQUENCE</scope>
    <source>
        <strain evidence="7">EP155</strain>
    </source>
</reference>
<dbReference type="GO" id="GO:0005634">
    <property type="term" value="C:nucleus"/>
    <property type="evidence" value="ECO:0007669"/>
    <property type="project" value="TreeGrafter"/>
</dbReference>
<feature type="non-terminal residue" evidence="7">
    <location>
        <position position="139"/>
    </location>
</feature>
<feature type="non-terminal residue" evidence="7">
    <location>
        <position position="1"/>
    </location>
</feature>